<feature type="chain" id="PRO_5039708633" evidence="10">
    <location>
        <begin position="20"/>
        <end position="219"/>
    </location>
</feature>
<dbReference type="InterPro" id="IPR007947">
    <property type="entry name" value="CD164_MGC24"/>
</dbReference>
<evidence type="ECO:0000256" key="10">
    <source>
        <dbReference type="SAM" id="SignalP"/>
    </source>
</evidence>
<comment type="subcellular location">
    <subcellularLocation>
        <location evidence="1">Membrane</location>
        <topology evidence="1">Single-pass type I membrane protein</topology>
    </subcellularLocation>
</comment>
<dbReference type="RefSeq" id="XP_003393606.1">
    <property type="nucleotide sequence ID" value="XM_003393558.4"/>
</dbReference>
<dbReference type="Pfam" id="PF05283">
    <property type="entry name" value="MGC-24"/>
    <property type="match status" value="1"/>
</dbReference>
<dbReference type="GO" id="GO:0031410">
    <property type="term" value="C:cytoplasmic vesicle"/>
    <property type="evidence" value="ECO:0007669"/>
    <property type="project" value="TreeGrafter"/>
</dbReference>
<dbReference type="PANTHER" id="PTHR11337">
    <property type="entry name" value="MUCIN/PORIMIN"/>
    <property type="match status" value="1"/>
</dbReference>
<evidence type="ECO:0000256" key="2">
    <source>
        <dbReference type="ARBA" id="ARBA00005341"/>
    </source>
</evidence>
<keyword evidence="5 9" id="KW-1133">Transmembrane helix</keyword>
<accession>A0A9B0F270</accession>
<evidence type="ECO:0000256" key="6">
    <source>
        <dbReference type="ARBA" id="ARBA00023136"/>
    </source>
</evidence>
<evidence type="ECO:0000256" key="3">
    <source>
        <dbReference type="ARBA" id="ARBA00022692"/>
    </source>
</evidence>
<gene>
    <name evidence="12" type="primary">LOC100646975</name>
</gene>
<comment type="similarity">
    <text evidence="2">Belongs to the CD164 family.</text>
</comment>
<dbReference type="Proteomes" id="UP000835206">
    <property type="component" value="Chromosome 2"/>
</dbReference>
<evidence type="ECO:0000256" key="9">
    <source>
        <dbReference type="SAM" id="Phobius"/>
    </source>
</evidence>
<dbReference type="GeneID" id="100646975"/>
<keyword evidence="4 10" id="KW-0732">Signal</keyword>
<sequence>MRLVYITCVLLATAICCIAADNAATTQGDTKSINQQTVDLVNSTAPIKNSSSIAAPVKDSVKDSSTNITKNADVKDNITRTTDTIPAATTNITIGNKTKTDTVPDNDHGTESSNSTTSTITSTPTTSSITTKQTPTSEKSTPTTIVTPTTTNNTTPIVSSTPITTPVPSSTKVVPSYTQRHFDGLSFLGGIILATCLMVIGVITWKFYRAFNEQNYRTL</sequence>
<dbReference type="PANTHER" id="PTHR11337:SF8">
    <property type="entry name" value="VISGUN, ISOFORM E"/>
    <property type="match status" value="1"/>
</dbReference>
<evidence type="ECO:0000313" key="11">
    <source>
        <dbReference type="Proteomes" id="UP000835206"/>
    </source>
</evidence>
<dbReference type="AlphaFoldDB" id="A0A9B0F270"/>
<name>A0A9B0F270_BOMTE</name>
<feature type="compositionally biased region" description="Basic and acidic residues" evidence="8">
    <location>
        <begin position="98"/>
        <end position="110"/>
    </location>
</feature>
<evidence type="ECO:0000256" key="8">
    <source>
        <dbReference type="SAM" id="MobiDB-lite"/>
    </source>
</evidence>
<keyword evidence="3 9" id="KW-0812">Transmembrane</keyword>
<keyword evidence="11" id="KW-1185">Reference proteome</keyword>
<feature type="compositionally biased region" description="Low complexity" evidence="8">
    <location>
        <begin position="111"/>
        <end position="169"/>
    </location>
</feature>
<feature type="region of interest" description="Disordered" evidence="8">
    <location>
        <begin position="95"/>
        <end position="169"/>
    </location>
</feature>
<feature type="signal peptide" evidence="10">
    <location>
        <begin position="1"/>
        <end position="19"/>
    </location>
</feature>
<keyword evidence="6 9" id="KW-0472">Membrane</keyword>
<evidence type="ECO:0000256" key="5">
    <source>
        <dbReference type="ARBA" id="ARBA00022989"/>
    </source>
</evidence>
<organism evidence="11 12">
    <name type="scientific">Bombus terrestris</name>
    <name type="common">Buff-tailed bumblebee</name>
    <name type="synonym">Apis terrestris</name>
    <dbReference type="NCBI Taxonomy" id="30195"/>
    <lineage>
        <taxon>Eukaryota</taxon>
        <taxon>Metazoa</taxon>
        <taxon>Ecdysozoa</taxon>
        <taxon>Arthropoda</taxon>
        <taxon>Hexapoda</taxon>
        <taxon>Insecta</taxon>
        <taxon>Pterygota</taxon>
        <taxon>Neoptera</taxon>
        <taxon>Endopterygota</taxon>
        <taxon>Hymenoptera</taxon>
        <taxon>Apocrita</taxon>
        <taxon>Aculeata</taxon>
        <taxon>Apoidea</taxon>
        <taxon>Anthophila</taxon>
        <taxon>Apidae</taxon>
        <taxon>Bombus</taxon>
        <taxon>Bombus</taxon>
    </lineage>
</organism>
<evidence type="ECO:0000256" key="4">
    <source>
        <dbReference type="ARBA" id="ARBA00022729"/>
    </source>
</evidence>
<proteinExistence type="inferred from homology"/>
<keyword evidence="7" id="KW-0325">Glycoprotein</keyword>
<dbReference type="OrthoDB" id="6160056at2759"/>
<dbReference type="KEGG" id="bter:100646975"/>
<protein>
    <submittedName>
        <fullName evidence="12">Cell wall protein DAN4</fullName>
    </submittedName>
</protein>
<evidence type="ECO:0000256" key="7">
    <source>
        <dbReference type="ARBA" id="ARBA00023180"/>
    </source>
</evidence>
<feature type="transmembrane region" description="Helical" evidence="9">
    <location>
        <begin position="185"/>
        <end position="208"/>
    </location>
</feature>
<reference evidence="12" key="1">
    <citation type="submission" date="2025-08" db="UniProtKB">
        <authorList>
            <consortium name="RefSeq"/>
        </authorList>
    </citation>
    <scope>IDENTIFICATION</scope>
</reference>
<dbReference type="GO" id="GO:0016020">
    <property type="term" value="C:membrane"/>
    <property type="evidence" value="ECO:0007669"/>
    <property type="project" value="UniProtKB-SubCell"/>
</dbReference>
<evidence type="ECO:0000313" key="12">
    <source>
        <dbReference type="RefSeq" id="XP_003393606.1"/>
    </source>
</evidence>
<evidence type="ECO:0000256" key="1">
    <source>
        <dbReference type="ARBA" id="ARBA00004479"/>
    </source>
</evidence>